<dbReference type="AlphaFoldDB" id="A0ABD0JAS1"/>
<organism evidence="2 3">
    <name type="scientific">Batillaria attramentaria</name>
    <dbReference type="NCBI Taxonomy" id="370345"/>
    <lineage>
        <taxon>Eukaryota</taxon>
        <taxon>Metazoa</taxon>
        <taxon>Spiralia</taxon>
        <taxon>Lophotrochozoa</taxon>
        <taxon>Mollusca</taxon>
        <taxon>Gastropoda</taxon>
        <taxon>Caenogastropoda</taxon>
        <taxon>Sorbeoconcha</taxon>
        <taxon>Cerithioidea</taxon>
        <taxon>Batillariidae</taxon>
        <taxon>Batillaria</taxon>
    </lineage>
</organism>
<gene>
    <name evidence="2" type="ORF">BaRGS_00036813</name>
</gene>
<sequence length="193" mass="21162">MVNFHTLLRCLLSFIFSVVIQHNLHRSVSADADSARSERRSSSYFISVITVLWSLARSQVNYSWLESTRSGLIADINSCLQPEAGSFRGLGMLVVDARQPQLSVSPKGKGQLHETNVGTTALSLKNLVDVLKSNKAVSRLAVANRTGGSRGLCHIYVKEMFMLKSVGLEDKWMMQLLLHTDAGSDLASEGPNV</sequence>
<accession>A0ABD0JAS1</accession>
<feature type="chain" id="PRO_5044822238" evidence="1">
    <location>
        <begin position="31"/>
        <end position="193"/>
    </location>
</feature>
<dbReference type="Proteomes" id="UP001519460">
    <property type="component" value="Unassembled WGS sequence"/>
</dbReference>
<dbReference type="EMBL" id="JACVVK020000529">
    <property type="protein sequence ID" value="KAK7467970.1"/>
    <property type="molecule type" value="Genomic_DNA"/>
</dbReference>
<proteinExistence type="predicted"/>
<comment type="caution">
    <text evidence="2">The sequence shown here is derived from an EMBL/GenBank/DDBJ whole genome shotgun (WGS) entry which is preliminary data.</text>
</comment>
<evidence type="ECO:0000313" key="3">
    <source>
        <dbReference type="Proteomes" id="UP001519460"/>
    </source>
</evidence>
<keyword evidence="1" id="KW-0732">Signal</keyword>
<feature type="signal peptide" evidence="1">
    <location>
        <begin position="1"/>
        <end position="30"/>
    </location>
</feature>
<reference evidence="2 3" key="1">
    <citation type="journal article" date="2023" name="Sci. Data">
        <title>Genome assembly of the Korean intertidal mud-creeper Batillaria attramentaria.</title>
        <authorList>
            <person name="Patra A.K."/>
            <person name="Ho P.T."/>
            <person name="Jun S."/>
            <person name="Lee S.J."/>
            <person name="Kim Y."/>
            <person name="Won Y.J."/>
        </authorList>
    </citation>
    <scope>NUCLEOTIDE SEQUENCE [LARGE SCALE GENOMIC DNA]</scope>
    <source>
        <strain evidence="2">Wonlab-2016</strain>
    </source>
</reference>
<protein>
    <submittedName>
        <fullName evidence="2">Uncharacterized protein</fullName>
    </submittedName>
</protein>
<keyword evidence="3" id="KW-1185">Reference proteome</keyword>
<name>A0ABD0JAS1_9CAEN</name>
<evidence type="ECO:0000256" key="1">
    <source>
        <dbReference type="SAM" id="SignalP"/>
    </source>
</evidence>
<evidence type="ECO:0000313" key="2">
    <source>
        <dbReference type="EMBL" id="KAK7467970.1"/>
    </source>
</evidence>